<protein>
    <submittedName>
        <fullName evidence="1">Uncharacterized protein</fullName>
    </submittedName>
</protein>
<accession>A0ABZ2YWW4</accession>
<dbReference type="RefSeq" id="WP_341838969.1">
    <property type="nucleotide sequence ID" value="NZ_CP149792.1"/>
</dbReference>
<gene>
    <name evidence="1" type="ORF">WJU22_14860</name>
</gene>
<dbReference type="Proteomes" id="UP001449657">
    <property type="component" value="Chromosome"/>
</dbReference>
<evidence type="ECO:0000313" key="2">
    <source>
        <dbReference type="Proteomes" id="UP001449657"/>
    </source>
</evidence>
<name>A0ABZ2YWW4_9BACT</name>
<organism evidence="1 2">
    <name type="scientific">Chitinophaga caseinilytica</name>
    <dbReference type="NCBI Taxonomy" id="2267521"/>
    <lineage>
        <taxon>Bacteria</taxon>
        <taxon>Pseudomonadati</taxon>
        <taxon>Bacteroidota</taxon>
        <taxon>Chitinophagia</taxon>
        <taxon>Chitinophagales</taxon>
        <taxon>Chitinophagaceae</taxon>
        <taxon>Chitinophaga</taxon>
    </lineage>
</organism>
<sequence length="129" mass="14589">MINQSCRIGALKSNLYGREKVQAAAAAAPSPAVEQMCRCYDDILQRLQDFDPFSGSQIICNVINEHIKRLSNVIRHHNEIAEAAEKSMEALADGLRRLRMQAQKIVDENHNNVIRLTPEERDPVYTEEG</sequence>
<keyword evidence="2" id="KW-1185">Reference proteome</keyword>
<evidence type="ECO:0000313" key="1">
    <source>
        <dbReference type="EMBL" id="WZN44177.1"/>
    </source>
</evidence>
<dbReference type="EMBL" id="CP150096">
    <property type="protein sequence ID" value="WZN44177.1"/>
    <property type="molecule type" value="Genomic_DNA"/>
</dbReference>
<reference evidence="1 2" key="1">
    <citation type="submission" date="2024-03" db="EMBL/GenBank/DDBJ databases">
        <title>Chitinophaga caseinilytica sp. nov., a casein hydrolysing bacterium isolated from forest soil.</title>
        <authorList>
            <person name="Lee D.S."/>
            <person name="Han D.M."/>
            <person name="Baek J.H."/>
            <person name="Choi D.G."/>
            <person name="Jeon J.H."/>
            <person name="Jeon C.O."/>
        </authorList>
    </citation>
    <scope>NUCLEOTIDE SEQUENCE [LARGE SCALE GENOMIC DNA]</scope>
    <source>
        <strain evidence="1 2">KACC 19118</strain>
    </source>
</reference>
<proteinExistence type="predicted"/>